<evidence type="ECO:0000313" key="2">
    <source>
        <dbReference type="EMBL" id="CDW46777.1"/>
    </source>
</evidence>
<dbReference type="EMBL" id="HACA01029416">
    <property type="protein sequence ID" value="CDW46777.1"/>
    <property type="molecule type" value="Transcribed_RNA"/>
</dbReference>
<evidence type="ECO:0000256" key="1">
    <source>
        <dbReference type="SAM" id="MobiDB-lite"/>
    </source>
</evidence>
<dbReference type="AlphaFoldDB" id="A0A0K2V9D4"/>
<sequence>FNSLGRGGNKKNTGIDMAHEETSSFQISKIEIIIPKIEEESEKKKISKKKKKIKKKCLPPSEILTRSLATALKLVQQQHIEEKRRQKDEEIRKLALKQKEKMIQSNPDRYSRVIL</sequence>
<name>A0A0K2V9D4_LEPSM</name>
<protein>
    <submittedName>
        <fullName evidence="2">Uncharacterized protein</fullName>
    </submittedName>
</protein>
<organism evidence="2">
    <name type="scientific">Lepeophtheirus salmonis</name>
    <name type="common">Salmon louse</name>
    <name type="synonym">Caligus salmonis</name>
    <dbReference type="NCBI Taxonomy" id="72036"/>
    <lineage>
        <taxon>Eukaryota</taxon>
        <taxon>Metazoa</taxon>
        <taxon>Ecdysozoa</taxon>
        <taxon>Arthropoda</taxon>
        <taxon>Crustacea</taxon>
        <taxon>Multicrustacea</taxon>
        <taxon>Hexanauplia</taxon>
        <taxon>Copepoda</taxon>
        <taxon>Siphonostomatoida</taxon>
        <taxon>Caligidae</taxon>
        <taxon>Lepeophtheirus</taxon>
    </lineage>
</organism>
<feature type="non-terminal residue" evidence="2">
    <location>
        <position position="1"/>
    </location>
</feature>
<accession>A0A0K2V9D4</accession>
<reference evidence="2" key="1">
    <citation type="submission" date="2014-05" db="EMBL/GenBank/DDBJ databases">
        <authorList>
            <person name="Chronopoulou M."/>
        </authorList>
    </citation>
    <scope>NUCLEOTIDE SEQUENCE</scope>
    <source>
        <tissue evidence="2">Whole organism</tissue>
    </source>
</reference>
<proteinExistence type="predicted"/>
<feature type="region of interest" description="Disordered" evidence="1">
    <location>
        <begin position="1"/>
        <end position="20"/>
    </location>
</feature>